<organism evidence="2">
    <name type="scientific">uncultured Gemmatimonadaceae bacterium</name>
    <dbReference type="NCBI Taxonomy" id="246130"/>
    <lineage>
        <taxon>Bacteria</taxon>
        <taxon>Pseudomonadati</taxon>
        <taxon>Gemmatimonadota</taxon>
        <taxon>Gemmatimonadia</taxon>
        <taxon>Gemmatimonadales</taxon>
        <taxon>Gemmatimonadaceae</taxon>
        <taxon>environmental samples</taxon>
    </lineage>
</organism>
<dbReference type="EMBL" id="CADCTX010000420">
    <property type="protein sequence ID" value="CAA9318468.1"/>
    <property type="molecule type" value="Genomic_DNA"/>
</dbReference>
<sequence length="179" mass="20088">APPRPLPHARRAAARHRDAGGGAGPRPQQRLRRAARQRRAVLDQLRPAARRRRRQHPRRGGELSGAGRIPGQRPRRAPPLPPRPGAPQRPHGRRHAPPGARGRRHRRLGAGDARPQRPVGAVHPAERDGDTRLPPAAGRRRVRLPHRPHADLRLRHRGGGVPREGTLLLRWAQRRHQLL</sequence>
<name>A0A6J4KZY9_9BACT</name>
<protein>
    <submittedName>
        <fullName evidence="2">Uncharacterized protein</fullName>
    </submittedName>
</protein>
<feature type="region of interest" description="Disordered" evidence="1">
    <location>
        <begin position="1"/>
        <end position="136"/>
    </location>
</feature>
<gene>
    <name evidence="2" type="ORF">AVDCRST_MAG40-1345</name>
</gene>
<feature type="compositionally biased region" description="Basic residues" evidence="1">
    <location>
        <begin position="90"/>
        <end position="108"/>
    </location>
</feature>
<feature type="compositionally biased region" description="Basic residues" evidence="1">
    <location>
        <begin position="29"/>
        <end position="39"/>
    </location>
</feature>
<dbReference type="AlphaFoldDB" id="A0A6J4KZY9"/>
<accession>A0A6J4KZY9</accession>
<reference evidence="2" key="1">
    <citation type="submission" date="2020-02" db="EMBL/GenBank/DDBJ databases">
        <authorList>
            <person name="Meier V. D."/>
        </authorList>
    </citation>
    <scope>NUCLEOTIDE SEQUENCE</scope>
    <source>
        <strain evidence="2">AVDCRST_MAG40</strain>
    </source>
</reference>
<feature type="compositionally biased region" description="Pro residues" evidence="1">
    <location>
        <begin position="77"/>
        <end position="87"/>
    </location>
</feature>
<feature type="compositionally biased region" description="Basic residues" evidence="1">
    <location>
        <begin position="48"/>
        <end position="58"/>
    </location>
</feature>
<evidence type="ECO:0000313" key="2">
    <source>
        <dbReference type="EMBL" id="CAA9318468.1"/>
    </source>
</evidence>
<proteinExistence type="predicted"/>
<feature type="non-terminal residue" evidence="2">
    <location>
        <position position="1"/>
    </location>
</feature>
<evidence type="ECO:0000256" key="1">
    <source>
        <dbReference type="SAM" id="MobiDB-lite"/>
    </source>
</evidence>
<feature type="non-terminal residue" evidence="2">
    <location>
        <position position="179"/>
    </location>
</feature>